<reference evidence="2 3" key="1">
    <citation type="journal article" date="2022" name="Nat. Plants">
        <title>Genomes of leafy and leafless Platanthera orchids illuminate the evolution of mycoheterotrophy.</title>
        <authorList>
            <person name="Li M.H."/>
            <person name="Liu K.W."/>
            <person name="Li Z."/>
            <person name="Lu H.C."/>
            <person name="Ye Q.L."/>
            <person name="Zhang D."/>
            <person name="Wang J.Y."/>
            <person name="Li Y.F."/>
            <person name="Zhong Z.M."/>
            <person name="Liu X."/>
            <person name="Yu X."/>
            <person name="Liu D.K."/>
            <person name="Tu X.D."/>
            <person name="Liu B."/>
            <person name="Hao Y."/>
            <person name="Liao X.Y."/>
            <person name="Jiang Y.T."/>
            <person name="Sun W.H."/>
            <person name="Chen J."/>
            <person name="Chen Y.Q."/>
            <person name="Ai Y."/>
            <person name="Zhai J.W."/>
            <person name="Wu S.S."/>
            <person name="Zhou Z."/>
            <person name="Hsiao Y.Y."/>
            <person name="Wu W.L."/>
            <person name="Chen Y.Y."/>
            <person name="Lin Y.F."/>
            <person name="Hsu J.L."/>
            <person name="Li C.Y."/>
            <person name="Wang Z.W."/>
            <person name="Zhao X."/>
            <person name="Zhong W.Y."/>
            <person name="Ma X.K."/>
            <person name="Ma L."/>
            <person name="Huang J."/>
            <person name="Chen G.Z."/>
            <person name="Huang M.Z."/>
            <person name="Huang L."/>
            <person name="Peng D.H."/>
            <person name="Luo Y.B."/>
            <person name="Zou S.Q."/>
            <person name="Chen S.P."/>
            <person name="Lan S."/>
            <person name="Tsai W.C."/>
            <person name="Van de Peer Y."/>
            <person name="Liu Z.J."/>
        </authorList>
    </citation>
    <scope>NUCLEOTIDE SEQUENCE [LARGE SCALE GENOMIC DNA]</scope>
    <source>
        <strain evidence="2">Lor288</strain>
    </source>
</reference>
<accession>A0ABR2LUJ7</accession>
<feature type="region of interest" description="Disordered" evidence="1">
    <location>
        <begin position="56"/>
        <end position="94"/>
    </location>
</feature>
<organism evidence="2 3">
    <name type="scientific">Platanthera guangdongensis</name>
    <dbReference type="NCBI Taxonomy" id="2320717"/>
    <lineage>
        <taxon>Eukaryota</taxon>
        <taxon>Viridiplantae</taxon>
        <taxon>Streptophyta</taxon>
        <taxon>Embryophyta</taxon>
        <taxon>Tracheophyta</taxon>
        <taxon>Spermatophyta</taxon>
        <taxon>Magnoliopsida</taxon>
        <taxon>Liliopsida</taxon>
        <taxon>Asparagales</taxon>
        <taxon>Orchidaceae</taxon>
        <taxon>Orchidoideae</taxon>
        <taxon>Orchideae</taxon>
        <taxon>Orchidinae</taxon>
        <taxon>Platanthera</taxon>
    </lineage>
</organism>
<gene>
    <name evidence="2" type="ORF">KSP40_PGU019888</name>
</gene>
<name>A0ABR2LUJ7_9ASPA</name>
<sequence>MHEIQFIVVDSSSSYNAIFGRPIQSIFKVVPSVPHLAMKFLVTVGTRVVCGNQEAAEKELASRSANPPPQNEVHVPFCFSSHPTAENPSIGEVG</sequence>
<evidence type="ECO:0000256" key="1">
    <source>
        <dbReference type="SAM" id="MobiDB-lite"/>
    </source>
</evidence>
<dbReference type="Proteomes" id="UP001412067">
    <property type="component" value="Unassembled WGS sequence"/>
</dbReference>
<proteinExistence type="predicted"/>
<evidence type="ECO:0000313" key="3">
    <source>
        <dbReference type="Proteomes" id="UP001412067"/>
    </source>
</evidence>
<comment type="caution">
    <text evidence="2">The sequence shown here is derived from an EMBL/GenBank/DDBJ whole genome shotgun (WGS) entry which is preliminary data.</text>
</comment>
<keyword evidence="3" id="KW-1185">Reference proteome</keyword>
<protein>
    <submittedName>
        <fullName evidence="2">Uncharacterized protein</fullName>
    </submittedName>
</protein>
<evidence type="ECO:0000313" key="2">
    <source>
        <dbReference type="EMBL" id="KAK8950124.1"/>
    </source>
</evidence>
<dbReference type="EMBL" id="JBBWWR010000015">
    <property type="protein sequence ID" value="KAK8950124.1"/>
    <property type="molecule type" value="Genomic_DNA"/>
</dbReference>